<dbReference type="InterPro" id="IPR051829">
    <property type="entry name" value="Multiheme_Cytochr_ET"/>
</dbReference>
<evidence type="ECO:0000313" key="3">
    <source>
        <dbReference type="EMBL" id="KUG25048.1"/>
    </source>
</evidence>
<name>A0A0W8FVV6_9ZZZZ</name>
<proteinExistence type="predicted"/>
<protein>
    <submittedName>
        <fullName evidence="3">Cytochrome c family protein</fullName>
    </submittedName>
</protein>
<dbReference type="AlphaFoldDB" id="A0A0W8FVV6"/>
<dbReference type="InterPro" id="IPR036280">
    <property type="entry name" value="Multihaem_cyt_sf"/>
</dbReference>
<organism evidence="3">
    <name type="scientific">hydrocarbon metagenome</name>
    <dbReference type="NCBI Taxonomy" id="938273"/>
    <lineage>
        <taxon>unclassified sequences</taxon>
        <taxon>metagenomes</taxon>
        <taxon>ecological metagenomes</taxon>
    </lineage>
</organism>
<gene>
    <name evidence="3" type="ORF">ASZ90_005140</name>
</gene>
<evidence type="ECO:0000256" key="1">
    <source>
        <dbReference type="ARBA" id="ARBA00022729"/>
    </source>
</evidence>
<keyword evidence="2" id="KW-1133">Transmembrane helix</keyword>
<dbReference type="SUPFAM" id="SSF48695">
    <property type="entry name" value="Multiheme cytochromes"/>
    <property type="match status" value="2"/>
</dbReference>
<comment type="caution">
    <text evidence="3">The sequence shown here is derived from an EMBL/GenBank/DDBJ whole genome shotgun (WGS) entry which is preliminary data.</text>
</comment>
<dbReference type="PANTHER" id="PTHR35038">
    <property type="entry name" value="DISSIMILATORY SULFITE REDUCTASE SIRA"/>
    <property type="match status" value="1"/>
</dbReference>
<reference evidence="3" key="1">
    <citation type="journal article" date="2015" name="Proc. Natl. Acad. Sci. U.S.A.">
        <title>Networks of energetic and metabolic interactions define dynamics in microbial communities.</title>
        <authorList>
            <person name="Embree M."/>
            <person name="Liu J.K."/>
            <person name="Al-Bassam M.M."/>
            <person name="Zengler K."/>
        </authorList>
    </citation>
    <scope>NUCLEOTIDE SEQUENCE</scope>
</reference>
<keyword evidence="1" id="KW-0732">Signal</keyword>
<sequence>MIAYLKKLVSPILLVFLSIQISAQSDECMMCHSDKSLTYERNNKLVSLYVDQKKFSNSIHADLDCADCHMDFDAEDIPHRKGENIYKVDCAICHYSYAEEYHESLHGQALAQGKFLAPDCTTCHGKHDILSHKNENAKTYVMNIPDLCGTCHKEGTRVSALRTISQRHILENYRESIHGDGLFRRGLIVTAVCTSCHFSHNILPHENPKSSINRRNIASTCMQCHSQIERVHTKVIRGELWEQQPDVIPACIDCHQPHQVRRVFYDQKYDDAKCMSCHSNKDLYKEVNGERVSLYVDADDIMHSVHADNACIKCHTNVSHLNSPICKESGKVDCSICHAAQVEEWQLSQHSIELVNGNLEAPYCSDCHGTHKVQKKSDRTSPTFARNIPDLCGKCHNIGGPGKSIHEDEFGIVRDYSQSIHGSLLESGLTVTATCVDCHSAHRELPEKNPLSTVHKDNVGETCAKCHLGIYEQFTNSIHSPLITKTDKELPGCQDCHQAHTIKRIDKDDFRAEIIDQCGRCHQDVTETYFDTFHGKVSKLGSVGAAKCSDCHGSHNILPTYMLGSTLHRDNIVETCASCHPNSNRKFVGYLTHATHHDKDKYPFLYYTFWFMTILLSVTFLFFGTHTLLWLPRGLAERRKEKLEKKKFAKGKITDGK</sequence>
<dbReference type="CDD" id="cd08168">
    <property type="entry name" value="Cytochrom_C3"/>
    <property type="match status" value="2"/>
</dbReference>
<accession>A0A0W8FVV6</accession>
<keyword evidence="2" id="KW-0812">Transmembrane</keyword>
<feature type="transmembrane region" description="Helical" evidence="2">
    <location>
        <begin position="604"/>
        <end position="631"/>
    </location>
</feature>
<keyword evidence="2" id="KW-0472">Membrane</keyword>
<dbReference type="Gene3D" id="1.10.1130.10">
    <property type="entry name" value="Flavocytochrome C3, Chain A"/>
    <property type="match status" value="3"/>
</dbReference>
<dbReference type="EMBL" id="LNQE01000778">
    <property type="protein sequence ID" value="KUG25048.1"/>
    <property type="molecule type" value="Genomic_DNA"/>
</dbReference>
<evidence type="ECO:0000256" key="2">
    <source>
        <dbReference type="SAM" id="Phobius"/>
    </source>
</evidence>
<dbReference type="Gene3D" id="3.90.10.10">
    <property type="entry name" value="Cytochrome C3"/>
    <property type="match status" value="1"/>
</dbReference>